<accession>A0A8J6NCN1</accession>
<proteinExistence type="predicted"/>
<dbReference type="Gene3D" id="1.20.1290.10">
    <property type="entry name" value="AhpD-like"/>
    <property type="match status" value="1"/>
</dbReference>
<name>A0A8J6NCN1_9BACT</name>
<comment type="caution">
    <text evidence="2">The sequence shown here is derived from an EMBL/GenBank/DDBJ whole genome shotgun (WGS) entry which is preliminary data.</text>
</comment>
<dbReference type="AlphaFoldDB" id="A0A8J6NCN1"/>
<dbReference type="PANTHER" id="PTHR33930:SF2">
    <property type="entry name" value="BLR3452 PROTEIN"/>
    <property type="match status" value="1"/>
</dbReference>
<dbReference type="SUPFAM" id="SSF69118">
    <property type="entry name" value="AhpD-like"/>
    <property type="match status" value="1"/>
</dbReference>
<evidence type="ECO:0000313" key="3">
    <source>
        <dbReference type="Proteomes" id="UP000614424"/>
    </source>
</evidence>
<organism evidence="2 3">
    <name type="scientific">Candidatus Desulfobia pelagia</name>
    <dbReference type="NCBI Taxonomy" id="2841692"/>
    <lineage>
        <taxon>Bacteria</taxon>
        <taxon>Pseudomonadati</taxon>
        <taxon>Thermodesulfobacteriota</taxon>
        <taxon>Desulfobulbia</taxon>
        <taxon>Desulfobulbales</taxon>
        <taxon>Desulfobulbaceae</taxon>
        <taxon>Candidatus Desulfobia</taxon>
    </lineage>
</organism>
<gene>
    <name evidence="2" type="ORF">H8E41_03350</name>
</gene>
<feature type="domain" description="Carboxymuconolactone decarboxylase-like" evidence="1">
    <location>
        <begin position="18"/>
        <end position="101"/>
    </location>
</feature>
<evidence type="ECO:0000313" key="2">
    <source>
        <dbReference type="EMBL" id="MBC8316915.1"/>
    </source>
</evidence>
<dbReference type="EMBL" id="JACNJZ010000060">
    <property type="protein sequence ID" value="MBC8316915.1"/>
    <property type="molecule type" value="Genomic_DNA"/>
</dbReference>
<dbReference type="InterPro" id="IPR029032">
    <property type="entry name" value="AhpD-like"/>
</dbReference>
<reference evidence="2 3" key="1">
    <citation type="submission" date="2020-08" db="EMBL/GenBank/DDBJ databases">
        <title>Bridging the membrane lipid divide: bacteria of the FCB group superphylum have the potential to synthesize archaeal ether lipids.</title>
        <authorList>
            <person name="Villanueva L."/>
            <person name="Von Meijenfeldt F.A.B."/>
            <person name="Westbye A.B."/>
            <person name="Yadav S."/>
            <person name="Hopmans E.C."/>
            <person name="Dutilh B.E."/>
            <person name="Sinninghe Damste J.S."/>
        </authorList>
    </citation>
    <scope>NUCLEOTIDE SEQUENCE [LARGE SCALE GENOMIC DNA]</scope>
    <source>
        <strain evidence="2">NIOZ-UU47</strain>
    </source>
</reference>
<dbReference type="InterPro" id="IPR003779">
    <property type="entry name" value="CMD-like"/>
</dbReference>
<protein>
    <submittedName>
        <fullName evidence="2">Carboxymuconolactone decarboxylase family protein</fullName>
    </submittedName>
</protein>
<dbReference type="Pfam" id="PF02627">
    <property type="entry name" value="CMD"/>
    <property type="match status" value="1"/>
</dbReference>
<dbReference type="PANTHER" id="PTHR33930">
    <property type="entry name" value="ALKYL HYDROPEROXIDE REDUCTASE AHPD"/>
    <property type="match status" value="1"/>
</dbReference>
<dbReference type="GO" id="GO:0051920">
    <property type="term" value="F:peroxiredoxin activity"/>
    <property type="evidence" value="ECO:0007669"/>
    <property type="project" value="InterPro"/>
</dbReference>
<dbReference type="Proteomes" id="UP000614424">
    <property type="component" value="Unassembled WGS sequence"/>
</dbReference>
<evidence type="ECO:0000259" key="1">
    <source>
        <dbReference type="Pfam" id="PF02627"/>
    </source>
</evidence>
<sequence length="104" mass="11323">MADPKRPKHYTRLTELFPDVLAAHENLGTTIRNAGPIEPKTIELIQLAAAASTGSEGSVHSHTRRALQQGASHEEIYHTLLLLISTIGFPRVAAAVSWAQDIMD</sequence>